<evidence type="ECO:0000313" key="2">
    <source>
        <dbReference type="Proteomes" id="UP000702952"/>
    </source>
</evidence>
<evidence type="ECO:0000313" key="1">
    <source>
        <dbReference type="EMBL" id="NTC28810.1"/>
    </source>
</evidence>
<protein>
    <submittedName>
        <fullName evidence="1">Uncharacterized protein</fullName>
    </submittedName>
</protein>
<proteinExistence type="predicted"/>
<dbReference type="EMBL" id="JAAMAY010000019">
    <property type="protein sequence ID" value="NTC28810.1"/>
    <property type="molecule type" value="Genomic_DNA"/>
</dbReference>
<gene>
    <name evidence="1" type="ORF">G6M46_11630</name>
</gene>
<dbReference type="Proteomes" id="UP000702952">
    <property type="component" value="Unassembled WGS sequence"/>
</dbReference>
<dbReference type="RefSeq" id="WP_141682257.1">
    <property type="nucleotide sequence ID" value="NZ_CP123839.1"/>
</dbReference>
<reference evidence="1" key="1">
    <citation type="journal article" date="2020" name="Science">
        <title>Unexpected conservation and global transmission of agrobacterial virulence plasmids.</title>
        <authorList>
            <person name="Weisberg A.J."/>
            <person name="Davis E.W. 2nd"/>
            <person name="Tabima J."/>
            <person name="Belcher M.S."/>
            <person name="Miller M."/>
            <person name="Kuo C.H."/>
            <person name="Loper J.E."/>
            <person name="Grunwald N.J."/>
            <person name="Putnam M.L."/>
            <person name="Chang J.H."/>
        </authorList>
    </citation>
    <scope>NUCLEOTIDE SEQUENCE</scope>
    <source>
        <strain evidence="1">17-1853-1a</strain>
    </source>
</reference>
<name>A0AA44J8F8_AGRTU</name>
<comment type="caution">
    <text evidence="1">The sequence shown here is derived from an EMBL/GenBank/DDBJ whole genome shotgun (WGS) entry which is preliminary data.</text>
</comment>
<sequence length="102" mass="11984">MDVGHHASDISKHERYRANRFGFLAHPPRQKSLTKRRIYGSINRLLLHSKRKSRNPALQLSERRGGAWHRETSYPSAVCMYGVARRLNRPRFRKLRFSGWAA</sequence>
<dbReference type="AlphaFoldDB" id="A0AA44J8F8"/>
<organism evidence="1 2">
    <name type="scientific">Agrobacterium tumefaciens</name>
    <dbReference type="NCBI Taxonomy" id="358"/>
    <lineage>
        <taxon>Bacteria</taxon>
        <taxon>Pseudomonadati</taxon>
        <taxon>Pseudomonadota</taxon>
        <taxon>Alphaproteobacteria</taxon>
        <taxon>Hyphomicrobiales</taxon>
        <taxon>Rhizobiaceae</taxon>
        <taxon>Rhizobium/Agrobacterium group</taxon>
        <taxon>Agrobacterium</taxon>
        <taxon>Agrobacterium tumefaciens complex</taxon>
    </lineage>
</organism>
<accession>A0AA44J8F8</accession>